<dbReference type="PANTHER" id="PTHR43434">
    <property type="entry name" value="PHOSPHOGLYCOLATE PHOSPHATASE"/>
    <property type="match status" value="1"/>
</dbReference>
<dbReference type="EMBL" id="OY569118">
    <property type="protein sequence ID" value="CAJ1003969.1"/>
    <property type="molecule type" value="Genomic_DNA"/>
</dbReference>
<dbReference type="GO" id="GO:0005829">
    <property type="term" value="C:cytosol"/>
    <property type="evidence" value="ECO:0007669"/>
    <property type="project" value="TreeGrafter"/>
</dbReference>
<accession>A0AA48RIP1</accession>
<evidence type="ECO:0000313" key="1">
    <source>
        <dbReference type="EMBL" id="CAJ1003969.1"/>
    </source>
</evidence>
<dbReference type="InterPro" id="IPR023214">
    <property type="entry name" value="HAD_sf"/>
</dbReference>
<dbReference type="InterPro" id="IPR023198">
    <property type="entry name" value="PGP-like_dom2"/>
</dbReference>
<organism evidence="1 2">
    <name type="scientific">Brevibacillus aydinogluensis</name>
    <dbReference type="NCBI Taxonomy" id="927786"/>
    <lineage>
        <taxon>Bacteria</taxon>
        <taxon>Bacillati</taxon>
        <taxon>Bacillota</taxon>
        <taxon>Bacilli</taxon>
        <taxon>Bacillales</taxon>
        <taxon>Paenibacillaceae</taxon>
        <taxon>Brevibacillus</taxon>
    </lineage>
</organism>
<reference evidence="1" key="1">
    <citation type="submission" date="2023-07" db="EMBL/GenBank/DDBJ databases">
        <authorList>
            <person name="Ivanov I."/>
            <person name="Teneva D."/>
            <person name="Stoikov I."/>
        </authorList>
    </citation>
    <scope>NUCLEOTIDE SEQUENCE</scope>
    <source>
        <strain evidence="1">4475</strain>
    </source>
</reference>
<evidence type="ECO:0000313" key="2">
    <source>
        <dbReference type="Proteomes" id="UP001189619"/>
    </source>
</evidence>
<proteinExistence type="predicted"/>
<dbReference type="PRINTS" id="PR00413">
    <property type="entry name" value="HADHALOGNASE"/>
</dbReference>
<sequence>MRTILFDFDGTVADTLPLIFTAFRSTFQQYLHRHYTDEEILAMFGPTETDILQAMIPPEQLEQALDHFFRVYAEGHRHVHNPAEIALMLDRLREAGFAMGIVTGKGRRSADISLQAWGLDRYFDVVITGDDVSRPKPDPEGILSAMKQLGARAEQTLYVGDSDADVLAGRAASLVTVGVDWLPVTQKAGCFQPEPDYLFTDPGSFTDWVLGNEKAGTR</sequence>
<protein>
    <submittedName>
        <fullName evidence="1">HAD-IA family hydrolase</fullName>
    </submittedName>
</protein>
<dbReference type="InterPro" id="IPR006439">
    <property type="entry name" value="HAD-SF_hydro_IA"/>
</dbReference>
<dbReference type="Pfam" id="PF13419">
    <property type="entry name" value="HAD_2"/>
    <property type="match status" value="1"/>
</dbReference>
<dbReference type="GO" id="GO:0008967">
    <property type="term" value="F:phosphoglycolate phosphatase activity"/>
    <property type="evidence" value="ECO:0007669"/>
    <property type="project" value="TreeGrafter"/>
</dbReference>
<dbReference type="PANTHER" id="PTHR43434:SF26">
    <property type="entry name" value="PYROPHOSPHATASE PPAX"/>
    <property type="match status" value="1"/>
</dbReference>
<dbReference type="NCBIfam" id="TIGR01509">
    <property type="entry name" value="HAD-SF-IA-v3"/>
    <property type="match status" value="1"/>
</dbReference>
<dbReference type="Gene3D" id="3.40.50.1000">
    <property type="entry name" value="HAD superfamily/HAD-like"/>
    <property type="match status" value="1"/>
</dbReference>
<dbReference type="GO" id="GO:0006281">
    <property type="term" value="P:DNA repair"/>
    <property type="evidence" value="ECO:0007669"/>
    <property type="project" value="TreeGrafter"/>
</dbReference>
<dbReference type="RefSeq" id="WP_171565036.1">
    <property type="nucleotide sequence ID" value="NZ_OY569118.1"/>
</dbReference>
<dbReference type="NCBIfam" id="TIGR01549">
    <property type="entry name" value="HAD-SF-IA-v1"/>
    <property type="match status" value="1"/>
</dbReference>
<dbReference type="Proteomes" id="UP001189619">
    <property type="component" value="Chromosome"/>
</dbReference>
<name>A0AA48RIP1_9BACL</name>
<dbReference type="SUPFAM" id="SSF56784">
    <property type="entry name" value="HAD-like"/>
    <property type="match status" value="1"/>
</dbReference>
<dbReference type="SFLD" id="SFLDG01129">
    <property type="entry name" value="C1.5:_HAD__Beta-PGM__Phosphata"/>
    <property type="match status" value="1"/>
</dbReference>
<keyword evidence="2" id="KW-1185">Reference proteome</keyword>
<dbReference type="Gene3D" id="1.10.150.240">
    <property type="entry name" value="Putative phosphatase, domain 2"/>
    <property type="match status" value="1"/>
</dbReference>
<dbReference type="InterPro" id="IPR050155">
    <property type="entry name" value="HAD-like_hydrolase_sf"/>
</dbReference>
<dbReference type="InterPro" id="IPR036412">
    <property type="entry name" value="HAD-like_sf"/>
</dbReference>
<dbReference type="KEGG" id="bayd:BSPP4475_16795"/>
<keyword evidence="1" id="KW-0378">Hydrolase</keyword>
<dbReference type="SFLD" id="SFLDS00003">
    <property type="entry name" value="Haloacid_Dehalogenase"/>
    <property type="match status" value="1"/>
</dbReference>
<dbReference type="AlphaFoldDB" id="A0AA48RIP1"/>
<dbReference type="SFLD" id="SFLDG01135">
    <property type="entry name" value="C1.5.6:_HAD__Beta-PGM__Phospha"/>
    <property type="match status" value="1"/>
</dbReference>
<gene>
    <name evidence="1" type="ORF">BSPP4475_16795</name>
</gene>
<dbReference type="InterPro" id="IPR041492">
    <property type="entry name" value="HAD_2"/>
</dbReference>